<dbReference type="EMBL" id="FQZF01000003">
    <property type="protein sequence ID" value="SHI60916.1"/>
    <property type="molecule type" value="Genomic_DNA"/>
</dbReference>
<dbReference type="RefSeq" id="WP_245818176.1">
    <property type="nucleotide sequence ID" value="NZ_FQZF01000003.1"/>
</dbReference>
<dbReference type="GO" id="GO:0016042">
    <property type="term" value="P:lipid catabolic process"/>
    <property type="evidence" value="ECO:0007669"/>
    <property type="project" value="UniProtKB-KW"/>
</dbReference>
<dbReference type="InterPro" id="IPR029058">
    <property type="entry name" value="AB_hydrolase_fold"/>
</dbReference>
<sequence length="285" mass="29968">MEARITESRTEWRDAARARAIPVLIREPAGSAPAPTVILSHGLGGSREGLAYLGRALAENGYLAIHLQHPGSDDSLWRGGGDRMVGLAAGALNVQAALDRLLDVTFTLDNLPRRADPQRLAIAGHSFGAWTVQHMLGERLPGGDRGLGLPDDRLKAGVALSPIPAIGMPPRLAYGGYVVPMLHITGTEDHGYIEGIRAPARRVPFEQSRNPGALAVLAGAAHASFADEAEAGGRYAESTYHARAAALTVAFLDAMLRGDAEDRAMLRGGATGLLGPGDEFIARGL</sequence>
<evidence type="ECO:0000256" key="1">
    <source>
        <dbReference type="ARBA" id="ARBA00022801"/>
    </source>
</evidence>
<organism evidence="4 5">
    <name type="scientific">Muricoccus roseus</name>
    <dbReference type="NCBI Taxonomy" id="198092"/>
    <lineage>
        <taxon>Bacteria</taxon>
        <taxon>Pseudomonadati</taxon>
        <taxon>Pseudomonadota</taxon>
        <taxon>Alphaproteobacteria</taxon>
        <taxon>Acetobacterales</taxon>
        <taxon>Roseomonadaceae</taxon>
        <taxon>Muricoccus</taxon>
    </lineage>
</organism>
<keyword evidence="5" id="KW-1185">Reference proteome</keyword>
<proteinExistence type="predicted"/>
<name>A0A1M6CIU0_9PROT</name>
<keyword evidence="2" id="KW-0442">Lipid degradation</keyword>
<protein>
    <submittedName>
        <fullName evidence="4">Predicted dienelactone hydrolase</fullName>
    </submittedName>
</protein>
<evidence type="ECO:0000313" key="4">
    <source>
        <dbReference type="EMBL" id="SHI60916.1"/>
    </source>
</evidence>
<evidence type="ECO:0000313" key="5">
    <source>
        <dbReference type="Proteomes" id="UP000184387"/>
    </source>
</evidence>
<dbReference type="PANTHER" id="PTHR10272:SF0">
    <property type="entry name" value="PLATELET-ACTIVATING FACTOR ACETYLHYDROLASE"/>
    <property type="match status" value="1"/>
</dbReference>
<dbReference type="GO" id="GO:0003847">
    <property type="term" value="F:1-alkyl-2-acetylglycerophosphocholine esterase activity"/>
    <property type="evidence" value="ECO:0007669"/>
    <property type="project" value="TreeGrafter"/>
</dbReference>
<evidence type="ECO:0000256" key="2">
    <source>
        <dbReference type="ARBA" id="ARBA00022963"/>
    </source>
</evidence>
<keyword evidence="3" id="KW-0443">Lipid metabolism</keyword>
<dbReference type="STRING" id="198092.SAMN02745194_00720"/>
<keyword evidence="1 4" id="KW-0378">Hydrolase</keyword>
<dbReference type="AlphaFoldDB" id="A0A1M6CIU0"/>
<accession>A0A1M6CIU0</accession>
<dbReference type="SUPFAM" id="SSF53474">
    <property type="entry name" value="alpha/beta-Hydrolases"/>
    <property type="match status" value="1"/>
</dbReference>
<reference evidence="4 5" key="1">
    <citation type="submission" date="2016-11" db="EMBL/GenBank/DDBJ databases">
        <authorList>
            <person name="Jaros S."/>
            <person name="Januszkiewicz K."/>
            <person name="Wedrychowicz H."/>
        </authorList>
    </citation>
    <scope>NUCLEOTIDE SEQUENCE [LARGE SCALE GENOMIC DNA]</scope>
    <source>
        <strain evidence="4 5">DSM 14916</strain>
    </source>
</reference>
<dbReference type="Gene3D" id="3.40.50.1820">
    <property type="entry name" value="alpha/beta hydrolase"/>
    <property type="match status" value="1"/>
</dbReference>
<evidence type="ECO:0000256" key="3">
    <source>
        <dbReference type="ARBA" id="ARBA00023098"/>
    </source>
</evidence>
<gene>
    <name evidence="4" type="ORF">SAMN02745194_00720</name>
</gene>
<dbReference type="PANTHER" id="PTHR10272">
    <property type="entry name" value="PLATELET-ACTIVATING FACTOR ACETYLHYDROLASE"/>
    <property type="match status" value="1"/>
</dbReference>
<dbReference type="Proteomes" id="UP000184387">
    <property type="component" value="Unassembled WGS sequence"/>
</dbReference>